<proteinExistence type="predicted"/>
<reference evidence="1 2" key="1">
    <citation type="submission" date="2015-03" db="EMBL/GenBank/DDBJ databases">
        <title>Genome sequence of Pseudoalteromonas aurantia.</title>
        <authorList>
            <person name="Xie B.-B."/>
            <person name="Rong J.-C."/>
            <person name="Qin Q.-L."/>
            <person name="Zhang Y.-Z."/>
        </authorList>
    </citation>
    <scope>NUCLEOTIDE SEQUENCE [LARGE SCALE GENOMIC DNA]</scope>
    <source>
        <strain evidence="1 2">208</strain>
    </source>
</reference>
<keyword evidence="2" id="KW-1185">Reference proteome</keyword>
<dbReference type="EMBL" id="AQGV01000015">
    <property type="protein sequence ID" value="MBE0370178.1"/>
    <property type="molecule type" value="Genomic_DNA"/>
</dbReference>
<accession>A0ABR9EGR3</accession>
<sequence length="51" mass="5821">MLIGSSELNVDFPLDYLFVIKPAGFAGFFVSVRKFYIGFEIPHLIHIVSFK</sequence>
<evidence type="ECO:0000313" key="2">
    <source>
        <dbReference type="Proteomes" id="UP000615755"/>
    </source>
</evidence>
<comment type="caution">
    <text evidence="1">The sequence shown here is derived from an EMBL/GenBank/DDBJ whole genome shotgun (WGS) entry which is preliminary data.</text>
</comment>
<name>A0ABR9EGR3_9GAMM</name>
<gene>
    <name evidence="1" type="ORF">PAUR_b0150</name>
</gene>
<dbReference type="Proteomes" id="UP000615755">
    <property type="component" value="Unassembled WGS sequence"/>
</dbReference>
<protein>
    <submittedName>
        <fullName evidence="1">Uncharacterized protein</fullName>
    </submittedName>
</protein>
<organism evidence="1 2">
    <name type="scientific">Pseudoalteromonas aurantia 208</name>
    <dbReference type="NCBI Taxonomy" id="1314867"/>
    <lineage>
        <taxon>Bacteria</taxon>
        <taxon>Pseudomonadati</taxon>
        <taxon>Pseudomonadota</taxon>
        <taxon>Gammaproteobacteria</taxon>
        <taxon>Alteromonadales</taxon>
        <taxon>Pseudoalteromonadaceae</taxon>
        <taxon>Pseudoalteromonas</taxon>
    </lineage>
</organism>
<evidence type="ECO:0000313" key="1">
    <source>
        <dbReference type="EMBL" id="MBE0370178.1"/>
    </source>
</evidence>